<evidence type="ECO:0000313" key="3">
    <source>
        <dbReference type="EMBL" id="CAG9115930.1"/>
    </source>
</evidence>
<accession>A0A1I7RH88</accession>
<evidence type="ECO:0000313" key="2">
    <source>
        <dbReference type="EMBL" id="CAD5226496.1"/>
    </source>
</evidence>
<dbReference type="WBParaSite" id="BXY_0006500.1">
    <property type="protein sequence ID" value="BXY_0006500.1"/>
    <property type="gene ID" value="BXY_0006500"/>
</dbReference>
<evidence type="ECO:0000313" key="6">
    <source>
        <dbReference type="WBParaSite" id="BXY_0006500.1"/>
    </source>
</evidence>
<evidence type="ECO:0000313" key="4">
    <source>
        <dbReference type="Proteomes" id="UP000095284"/>
    </source>
</evidence>
<name>A0A1I7RH88_BURXY</name>
<reference evidence="3" key="2">
    <citation type="submission" date="2020-08" db="EMBL/GenBank/DDBJ databases">
        <authorList>
            <person name="Kikuchi T."/>
        </authorList>
    </citation>
    <scope>NUCLEOTIDE SEQUENCE</scope>
    <source>
        <strain evidence="2">Ka4C1</strain>
    </source>
</reference>
<dbReference type="EMBL" id="CAJFDI010000004">
    <property type="protein sequence ID" value="CAD5226496.1"/>
    <property type="molecule type" value="Genomic_DNA"/>
</dbReference>
<dbReference type="Proteomes" id="UP000095284">
    <property type="component" value="Unplaced"/>
</dbReference>
<evidence type="ECO:0000313" key="5">
    <source>
        <dbReference type="Proteomes" id="UP000659654"/>
    </source>
</evidence>
<evidence type="ECO:0000256" key="1">
    <source>
        <dbReference type="SAM" id="MobiDB-lite"/>
    </source>
</evidence>
<sequence length="120" mass="13069">MANCSNGLNTWVPLLGTARQPAAALYYDSWPMGDVRGCSAKTFANIWPPEDGQKRPHVCRIWSAAAPSSPSGHSQAICGKGGRPRPKRTQYINLAIHRHTCSSLLPSRTCSPSNWPITII</sequence>
<feature type="region of interest" description="Disordered" evidence="1">
    <location>
        <begin position="65"/>
        <end position="85"/>
    </location>
</feature>
<dbReference type="Proteomes" id="UP000659654">
    <property type="component" value="Unassembled WGS sequence"/>
</dbReference>
<dbReference type="Proteomes" id="UP000582659">
    <property type="component" value="Unassembled WGS sequence"/>
</dbReference>
<organism evidence="4 6">
    <name type="scientific">Bursaphelenchus xylophilus</name>
    <name type="common">Pinewood nematode worm</name>
    <name type="synonym">Aphelenchoides xylophilus</name>
    <dbReference type="NCBI Taxonomy" id="6326"/>
    <lineage>
        <taxon>Eukaryota</taxon>
        <taxon>Metazoa</taxon>
        <taxon>Ecdysozoa</taxon>
        <taxon>Nematoda</taxon>
        <taxon>Chromadorea</taxon>
        <taxon>Rhabditida</taxon>
        <taxon>Tylenchina</taxon>
        <taxon>Tylenchomorpha</taxon>
        <taxon>Aphelenchoidea</taxon>
        <taxon>Aphelenchoididae</taxon>
        <taxon>Bursaphelenchus</taxon>
    </lineage>
</organism>
<keyword evidence="5" id="KW-1185">Reference proteome</keyword>
<reference evidence="6" key="1">
    <citation type="submission" date="2016-11" db="UniProtKB">
        <authorList>
            <consortium name="WormBaseParasite"/>
        </authorList>
    </citation>
    <scope>IDENTIFICATION</scope>
</reference>
<protein>
    <submittedName>
        <fullName evidence="2">(pine wood nematode) hypothetical protein</fullName>
    </submittedName>
</protein>
<proteinExistence type="predicted"/>
<dbReference type="AlphaFoldDB" id="A0A1I7RH88"/>
<dbReference type="EMBL" id="CAJFCV020000004">
    <property type="protein sequence ID" value="CAG9115930.1"/>
    <property type="molecule type" value="Genomic_DNA"/>
</dbReference>
<gene>
    <name evidence="2" type="ORF">BXYJ_LOCUS9079</name>
</gene>